<dbReference type="PANTHER" id="PTHR40257:SF1">
    <property type="entry name" value="DUF1330 DOMAIN-CONTAINING PROTEIN"/>
    <property type="match status" value="1"/>
</dbReference>
<dbReference type="AlphaFoldDB" id="A0AAJ0GUF2"/>
<accession>A0AAJ0GUF2</accession>
<proteinExistence type="predicted"/>
<dbReference type="SUPFAM" id="SSF54909">
    <property type="entry name" value="Dimeric alpha+beta barrel"/>
    <property type="match status" value="1"/>
</dbReference>
<sequence length="287" mass="31283">MVVCHLHIVSLKPGVSVASFLHNLRQNGAKPVFQARVLRWMILPRKMSTGHLLGRNIHWDVLLGLEGDGSIPASSQADIAAIWTASSGVSARALSGYGELNATLLNPLRGSVQPAELPDHSSSTSDSSENLELSPEWVQWIEALPWSVREHPVSMLNLLAFHPCKKDQYKQYGAEFSKRAGSRHGGHVKLVGRVLGSQAGADGWEEIAYVHYPSVRHFAAMAGSEDYQAVNKQYRLGALKDTFILCCQEINSDGELAGAAEPGKSKLQGSAVNIRKTNKIIVHTLIH</sequence>
<evidence type="ECO:0000313" key="2">
    <source>
        <dbReference type="Proteomes" id="UP001273166"/>
    </source>
</evidence>
<dbReference type="Gene3D" id="3.30.70.100">
    <property type="match status" value="1"/>
</dbReference>
<name>A0AAJ0GUF2_9PEZI</name>
<dbReference type="EMBL" id="JAUDZG010000003">
    <property type="protein sequence ID" value="KAK3306267.1"/>
    <property type="molecule type" value="Genomic_DNA"/>
</dbReference>
<reference evidence="1" key="2">
    <citation type="submission" date="2023-06" db="EMBL/GenBank/DDBJ databases">
        <authorList>
            <consortium name="Lawrence Berkeley National Laboratory"/>
            <person name="Mondo S.J."/>
            <person name="Hensen N."/>
            <person name="Bonometti L."/>
            <person name="Westerberg I."/>
            <person name="Brannstrom I.O."/>
            <person name="Guillou S."/>
            <person name="Cros-Aarteil S."/>
            <person name="Calhoun S."/>
            <person name="Haridas S."/>
            <person name="Kuo A."/>
            <person name="Pangilinan J."/>
            <person name="Riley R."/>
            <person name="Labutti K."/>
            <person name="Andreopoulos B."/>
            <person name="Lipzen A."/>
            <person name="Chen C."/>
            <person name="Yanf M."/>
            <person name="Daum C."/>
            <person name="Ng V."/>
            <person name="Clum A."/>
            <person name="Steindorff A."/>
            <person name="Ohm R."/>
            <person name="Martin F."/>
            <person name="Silar P."/>
            <person name="Natvig D."/>
            <person name="Lalanne C."/>
            <person name="Gautier V."/>
            <person name="Ament-Velasquez S.L."/>
            <person name="Kruys A."/>
            <person name="Hutchinson M.I."/>
            <person name="Powell A.J."/>
            <person name="Barry K."/>
            <person name="Miller A.N."/>
            <person name="Grigoriev I.V."/>
            <person name="Debuchy R."/>
            <person name="Gladieux P."/>
            <person name="Thoren M.H."/>
            <person name="Johannesson H."/>
        </authorList>
    </citation>
    <scope>NUCLEOTIDE SEQUENCE</scope>
    <source>
        <strain evidence="1">CBS 333.67</strain>
    </source>
</reference>
<reference evidence="1" key="1">
    <citation type="journal article" date="2023" name="Mol. Phylogenet. Evol.">
        <title>Genome-scale phylogeny and comparative genomics of the fungal order Sordariales.</title>
        <authorList>
            <person name="Hensen N."/>
            <person name="Bonometti L."/>
            <person name="Westerberg I."/>
            <person name="Brannstrom I.O."/>
            <person name="Guillou S."/>
            <person name="Cros-Aarteil S."/>
            <person name="Calhoun S."/>
            <person name="Haridas S."/>
            <person name="Kuo A."/>
            <person name="Mondo S."/>
            <person name="Pangilinan J."/>
            <person name="Riley R."/>
            <person name="LaButti K."/>
            <person name="Andreopoulos B."/>
            <person name="Lipzen A."/>
            <person name="Chen C."/>
            <person name="Yan M."/>
            <person name="Daum C."/>
            <person name="Ng V."/>
            <person name="Clum A."/>
            <person name="Steindorff A."/>
            <person name="Ohm R.A."/>
            <person name="Martin F."/>
            <person name="Silar P."/>
            <person name="Natvig D.O."/>
            <person name="Lalanne C."/>
            <person name="Gautier V."/>
            <person name="Ament-Velasquez S.L."/>
            <person name="Kruys A."/>
            <person name="Hutchinson M.I."/>
            <person name="Powell A.J."/>
            <person name="Barry K."/>
            <person name="Miller A.N."/>
            <person name="Grigoriev I.V."/>
            <person name="Debuchy R."/>
            <person name="Gladieux P."/>
            <person name="Hiltunen Thoren M."/>
            <person name="Johannesson H."/>
        </authorList>
    </citation>
    <scope>NUCLEOTIDE SEQUENCE</scope>
    <source>
        <strain evidence="1">CBS 333.67</strain>
    </source>
</reference>
<evidence type="ECO:0008006" key="3">
    <source>
        <dbReference type="Google" id="ProtNLM"/>
    </source>
</evidence>
<gene>
    <name evidence="1" type="ORF">B0T15DRAFT_526797</name>
</gene>
<comment type="caution">
    <text evidence="1">The sequence shown here is derived from an EMBL/GenBank/DDBJ whole genome shotgun (WGS) entry which is preliminary data.</text>
</comment>
<dbReference type="RefSeq" id="XP_062722047.1">
    <property type="nucleotide sequence ID" value="XM_062868927.1"/>
</dbReference>
<dbReference type="InterPro" id="IPR011008">
    <property type="entry name" value="Dimeric_a/b-barrel"/>
</dbReference>
<evidence type="ECO:0000313" key="1">
    <source>
        <dbReference type="EMBL" id="KAK3306267.1"/>
    </source>
</evidence>
<protein>
    <recommendedName>
        <fullName evidence="3">DUF1330 domain-containing protein</fullName>
    </recommendedName>
</protein>
<dbReference type="PANTHER" id="PTHR40257">
    <property type="match status" value="1"/>
</dbReference>
<dbReference type="Proteomes" id="UP001273166">
    <property type="component" value="Unassembled WGS sequence"/>
</dbReference>
<organism evidence="1 2">
    <name type="scientific">Chaetomium strumarium</name>
    <dbReference type="NCBI Taxonomy" id="1170767"/>
    <lineage>
        <taxon>Eukaryota</taxon>
        <taxon>Fungi</taxon>
        <taxon>Dikarya</taxon>
        <taxon>Ascomycota</taxon>
        <taxon>Pezizomycotina</taxon>
        <taxon>Sordariomycetes</taxon>
        <taxon>Sordariomycetidae</taxon>
        <taxon>Sordariales</taxon>
        <taxon>Chaetomiaceae</taxon>
        <taxon>Chaetomium</taxon>
    </lineage>
</organism>
<dbReference type="GeneID" id="87887756"/>
<keyword evidence="2" id="KW-1185">Reference proteome</keyword>